<dbReference type="Pfam" id="PF09397">
    <property type="entry name" value="FtsK_gamma"/>
    <property type="match status" value="1"/>
</dbReference>
<dbReference type="InterPro" id="IPR041027">
    <property type="entry name" value="FtsK_alpha"/>
</dbReference>
<dbReference type="Gene3D" id="3.30.980.40">
    <property type="match status" value="1"/>
</dbReference>
<dbReference type="OrthoDB" id="9807790at2"/>
<evidence type="ECO:0000256" key="3">
    <source>
        <dbReference type="ARBA" id="ARBA00022475"/>
    </source>
</evidence>
<dbReference type="STRING" id="1548207.AXK11_08920"/>
<evidence type="ECO:0000256" key="9">
    <source>
        <dbReference type="ARBA" id="ARBA00022989"/>
    </source>
</evidence>
<feature type="domain" description="FtsK" evidence="17">
    <location>
        <begin position="481"/>
        <end position="720"/>
    </location>
</feature>
<keyword evidence="6 14" id="KW-0547">Nucleotide-binding</keyword>
<evidence type="ECO:0000256" key="1">
    <source>
        <dbReference type="ARBA" id="ARBA00004651"/>
    </source>
</evidence>
<dbReference type="GO" id="GO:0005524">
    <property type="term" value="F:ATP binding"/>
    <property type="evidence" value="ECO:0007669"/>
    <property type="project" value="UniProtKB-UniRule"/>
</dbReference>
<dbReference type="GO" id="GO:0005886">
    <property type="term" value="C:plasma membrane"/>
    <property type="evidence" value="ECO:0007669"/>
    <property type="project" value="UniProtKB-SubCell"/>
</dbReference>
<evidence type="ECO:0000259" key="17">
    <source>
        <dbReference type="PROSITE" id="PS50901"/>
    </source>
</evidence>
<keyword evidence="3" id="KW-1003">Cell membrane</keyword>
<dbReference type="InterPro" id="IPR036390">
    <property type="entry name" value="WH_DNA-bd_sf"/>
</dbReference>
<dbReference type="InterPro" id="IPR036388">
    <property type="entry name" value="WH-like_DNA-bd_sf"/>
</dbReference>
<evidence type="ECO:0000256" key="5">
    <source>
        <dbReference type="ARBA" id="ARBA00022692"/>
    </source>
</evidence>
<dbReference type="Pfam" id="PF13491">
    <property type="entry name" value="FtsK_4TM"/>
    <property type="match status" value="1"/>
</dbReference>
<dbReference type="SMART" id="SM00843">
    <property type="entry name" value="Ftsk_gamma"/>
    <property type="match status" value="1"/>
</dbReference>
<dbReference type="AlphaFoldDB" id="A0A139SI38"/>
<dbReference type="InterPro" id="IPR003593">
    <property type="entry name" value="AAA+_ATPase"/>
</dbReference>
<feature type="compositionally biased region" description="Low complexity" evidence="15">
    <location>
        <begin position="267"/>
        <end position="277"/>
    </location>
</feature>
<name>A0A139SI38_9BACT</name>
<evidence type="ECO:0000256" key="4">
    <source>
        <dbReference type="ARBA" id="ARBA00022618"/>
    </source>
</evidence>
<evidence type="ECO:0000256" key="12">
    <source>
        <dbReference type="ARBA" id="ARBA00023306"/>
    </source>
</evidence>
<feature type="transmembrane region" description="Helical" evidence="16">
    <location>
        <begin position="28"/>
        <end position="49"/>
    </location>
</feature>
<organism evidence="18 19">
    <name type="scientific">Cephaloticoccus primus</name>
    <dbReference type="NCBI Taxonomy" id="1548207"/>
    <lineage>
        <taxon>Bacteria</taxon>
        <taxon>Pseudomonadati</taxon>
        <taxon>Verrucomicrobiota</taxon>
        <taxon>Opitutia</taxon>
        <taxon>Opitutales</taxon>
        <taxon>Opitutaceae</taxon>
        <taxon>Cephaloticoccus</taxon>
    </lineage>
</organism>
<dbReference type="SUPFAM" id="SSF46785">
    <property type="entry name" value="Winged helix' DNA-binding domain"/>
    <property type="match status" value="1"/>
</dbReference>
<feature type="compositionally biased region" description="Polar residues" evidence="15">
    <location>
        <begin position="1"/>
        <end position="13"/>
    </location>
</feature>
<comment type="subunit">
    <text evidence="13">Homohexamer. Forms a ring that surrounds DNA.</text>
</comment>
<evidence type="ECO:0000256" key="6">
    <source>
        <dbReference type="ARBA" id="ARBA00022741"/>
    </source>
</evidence>
<accession>A0A139SI38</accession>
<evidence type="ECO:0000256" key="10">
    <source>
        <dbReference type="ARBA" id="ARBA00023125"/>
    </source>
</evidence>
<sequence>MSKPQTSNSNRSARSVPPETAPRHRPNWIAAAVCFVSGLWLLVALIDYFPEQSGFATTDPISTNLAGRWGANTVWLLLYASGAGTWLVPLFLLWLLYVSVRNARHLAGTRLAAMLVCLVSLAGLAAMLQSIPASDYFPLGPGGWTGSLLYNRALHGTLGPFGAALLLGTLYVGGLLFVFTKDVGAEINRYVAAFQAWRETCATRRAERAEARRLLKETRAKEKAALAQAKAEWKAQKAALKKNPAGLPERTTGDDAPEEEESRADISAQVSAAVAAATKPSPPTRANGNKRGAAAATSAPTEPRETGGEAPGNSAAAAPLALNIVKAEELKKAPLAPPQSTDENYRFPDIALLSEQVTDTPGNSSEEHQQNAENLLRILGDFGVTVRLGEIHVGPVITRYEVEPGTGVRVEKIAGLDKNIALGMRAQSVRILAPIPGKAAVGVEVPNKHATPVGIREVLESEDWARAKAELPIALGKDVSGKPLISDLTKMPHLLIAGATGSGKSVCINAIVASILYSKSPADVRLLMVDPKVVELKIFNTLPHMLIPVVTEPKKVPAALKWLLGEMEQRYQMFAKCNVRNILGFNNRKKDAPLDPVEAAARAQIEALEAGSATRAEDTEVHDGEDRSDSQRVPEAAQAEELPDRLPYIVAIVDELADLMMVAPAEIETSIARLAQLARAAGIHLIIATQRPSVNVITGVIKANLPSRIAFQVASQVDSRTILDTKGADTLIGRGDMLFSPPGSSRLVRAQGAFVSDDEVISIVEALKVNGPPRYATSVQQQIDRAASDGDDDGESDFGDLGEDNALFQQALDVLRSTKRASTSMIQRRLRIGYNRAARIMDLMEDKGIIGPENGSSPRDILVDLDSYES</sequence>
<evidence type="ECO:0000256" key="15">
    <source>
        <dbReference type="SAM" id="MobiDB-lite"/>
    </source>
</evidence>
<dbReference type="Pfam" id="PF17854">
    <property type="entry name" value="FtsK_alpha"/>
    <property type="match status" value="1"/>
</dbReference>
<keyword evidence="4 18" id="KW-0132">Cell division</keyword>
<feature type="region of interest" description="Disordered" evidence="15">
    <location>
        <begin position="780"/>
        <end position="800"/>
    </location>
</feature>
<dbReference type="InterPro" id="IPR025199">
    <property type="entry name" value="FtsK_4TM"/>
</dbReference>
<keyword evidence="5 16" id="KW-0812">Transmembrane</keyword>
<feature type="compositionally biased region" description="Acidic residues" evidence="15">
    <location>
        <begin position="789"/>
        <end position="800"/>
    </location>
</feature>
<dbReference type="SUPFAM" id="SSF52540">
    <property type="entry name" value="P-loop containing nucleoside triphosphate hydrolases"/>
    <property type="match status" value="1"/>
</dbReference>
<feature type="region of interest" description="Disordered" evidence="15">
    <location>
        <begin position="848"/>
        <end position="870"/>
    </location>
</feature>
<evidence type="ECO:0000256" key="13">
    <source>
        <dbReference type="ARBA" id="ARBA00025923"/>
    </source>
</evidence>
<dbReference type="Pfam" id="PF01580">
    <property type="entry name" value="FtsK_SpoIIIE"/>
    <property type="match status" value="1"/>
</dbReference>
<reference evidence="19" key="1">
    <citation type="submission" date="2016-02" db="EMBL/GenBank/DDBJ databases">
        <authorList>
            <person name="Sanders J.G."/>
            <person name="Lin J.Y."/>
            <person name="Wertz J.T."/>
            <person name="Russell J.A."/>
            <person name="Moreau C.S."/>
            <person name="Powell S."/>
        </authorList>
    </citation>
    <scope>NUCLEOTIDE SEQUENCE [LARGE SCALE GENOMIC DNA]</scope>
    <source>
        <strain evidence="19">CAG34</strain>
    </source>
</reference>
<feature type="compositionally biased region" description="Basic and acidic residues" evidence="15">
    <location>
        <begin position="615"/>
        <end position="632"/>
    </location>
</feature>
<protein>
    <submittedName>
        <fullName evidence="18">Cell division protein FtsK</fullName>
    </submittedName>
</protein>
<dbReference type="GO" id="GO:0003677">
    <property type="term" value="F:DNA binding"/>
    <property type="evidence" value="ECO:0007669"/>
    <property type="project" value="UniProtKB-KW"/>
</dbReference>
<dbReference type="PANTHER" id="PTHR22683:SF41">
    <property type="entry name" value="DNA TRANSLOCASE FTSK"/>
    <property type="match status" value="1"/>
</dbReference>
<dbReference type="Gene3D" id="3.40.50.300">
    <property type="entry name" value="P-loop containing nucleotide triphosphate hydrolases"/>
    <property type="match status" value="1"/>
</dbReference>
<keyword evidence="10" id="KW-0238">DNA-binding</keyword>
<keyword evidence="12" id="KW-0131">Cell cycle</keyword>
<evidence type="ECO:0000256" key="11">
    <source>
        <dbReference type="ARBA" id="ARBA00023136"/>
    </source>
</evidence>
<dbReference type="RefSeq" id="WP_068631371.1">
    <property type="nucleotide sequence ID" value="NZ_LSZQ01000068.1"/>
</dbReference>
<comment type="caution">
    <text evidence="18">The sequence shown here is derived from an EMBL/GenBank/DDBJ whole genome shotgun (WGS) entry which is preliminary data.</text>
</comment>
<dbReference type="GO" id="GO:0051301">
    <property type="term" value="P:cell division"/>
    <property type="evidence" value="ECO:0007669"/>
    <property type="project" value="UniProtKB-KW"/>
</dbReference>
<feature type="region of interest" description="Disordered" evidence="15">
    <location>
        <begin position="1"/>
        <end position="22"/>
    </location>
</feature>
<evidence type="ECO:0000256" key="7">
    <source>
        <dbReference type="ARBA" id="ARBA00022829"/>
    </source>
</evidence>
<dbReference type="Proteomes" id="UP000070058">
    <property type="component" value="Unassembled WGS sequence"/>
</dbReference>
<keyword evidence="11 16" id="KW-0472">Membrane</keyword>
<dbReference type="GO" id="GO:0007059">
    <property type="term" value="P:chromosome segregation"/>
    <property type="evidence" value="ECO:0007669"/>
    <property type="project" value="UniProtKB-KW"/>
</dbReference>
<keyword evidence="9 16" id="KW-1133">Transmembrane helix</keyword>
<feature type="binding site" evidence="14">
    <location>
        <begin position="498"/>
        <end position="505"/>
    </location>
    <ligand>
        <name>ATP</name>
        <dbReference type="ChEBI" id="CHEBI:30616"/>
    </ligand>
</feature>
<feature type="transmembrane region" description="Helical" evidence="16">
    <location>
        <begin position="74"/>
        <end position="99"/>
    </location>
</feature>
<gene>
    <name evidence="18" type="ORF">AXK11_08920</name>
</gene>
<evidence type="ECO:0000256" key="14">
    <source>
        <dbReference type="PROSITE-ProRule" id="PRU00289"/>
    </source>
</evidence>
<comment type="similarity">
    <text evidence="2">Belongs to the FtsK/SpoIIIE/SftA family.</text>
</comment>
<dbReference type="InterPro" id="IPR050206">
    <property type="entry name" value="FtsK/SpoIIIE/SftA"/>
</dbReference>
<keyword evidence="8 14" id="KW-0067">ATP-binding</keyword>
<comment type="subcellular location">
    <subcellularLocation>
        <location evidence="1">Cell membrane</location>
        <topology evidence="1">Multi-pass membrane protein</topology>
    </subcellularLocation>
</comment>
<feature type="transmembrane region" description="Helical" evidence="16">
    <location>
        <begin position="111"/>
        <end position="131"/>
    </location>
</feature>
<feature type="compositionally biased region" description="Low complexity" evidence="15">
    <location>
        <begin position="284"/>
        <end position="297"/>
    </location>
</feature>
<dbReference type="InterPro" id="IPR027417">
    <property type="entry name" value="P-loop_NTPase"/>
</dbReference>
<dbReference type="PROSITE" id="PS50901">
    <property type="entry name" value="FTSK"/>
    <property type="match status" value="1"/>
</dbReference>
<dbReference type="PANTHER" id="PTHR22683">
    <property type="entry name" value="SPORULATION PROTEIN RELATED"/>
    <property type="match status" value="1"/>
</dbReference>
<feature type="region of interest" description="Disordered" evidence="15">
    <location>
        <begin position="611"/>
        <end position="638"/>
    </location>
</feature>
<evidence type="ECO:0000313" key="19">
    <source>
        <dbReference type="Proteomes" id="UP000070058"/>
    </source>
</evidence>
<dbReference type="InterPro" id="IPR002543">
    <property type="entry name" value="FtsK_dom"/>
</dbReference>
<dbReference type="EMBL" id="LSZQ01000068">
    <property type="protein sequence ID" value="KXU34154.1"/>
    <property type="molecule type" value="Genomic_DNA"/>
</dbReference>
<dbReference type="InterPro" id="IPR018541">
    <property type="entry name" value="Ftsk_gamma"/>
</dbReference>
<evidence type="ECO:0000313" key="18">
    <source>
        <dbReference type="EMBL" id="KXU34154.1"/>
    </source>
</evidence>
<dbReference type="Gene3D" id="1.10.10.10">
    <property type="entry name" value="Winged helix-like DNA-binding domain superfamily/Winged helix DNA-binding domain"/>
    <property type="match status" value="1"/>
</dbReference>
<feature type="transmembrane region" description="Helical" evidence="16">
    <location>
        <begin position="158"/>
        <end position="179"/>
    </location>
</feature>
<feature type="region of interest" description="Disordered" evidence="15">
    <location>
        <begin position="237"/>
        <end position="314"/>
    </location>
</feature>
<keyword evidence="19" id="KW-1185">Reference proteome</keyword>
<evidence type="ECO:0000256" key="16">
    <source>
        <dbReference type="SAM" id="Phobius"/>
    </source>
</evidence>
<evidence type="ECO:0000256" key="2">
    <source>
        <dbReference type="ARBA" id="ARBA00006474"/>
    </source>
</evidence>
<proteinExistence type="inferred from homology"/>
<evidence type="ECO:0000256" key="8">
    <source>
        <dbReference type="ARBA" id="ARBA00022840"/>
    </source>
</evidence>
<keyword evidence="7" id="KW-0159">Chromosome partition</keyword>
<dbReference type="SMART" id="SM00382">
    <property type="entry name" value="AAA"/>
    <property type="match status" value="1"/>
</dbReference>